<keyword evidence="3" id="KW-1185">Reference proteome</keyword>
<name>A0A9X2VYN1_9SPHN</name>
<dbReference type="SMART" id="SM00421">
    <property type="entry name" value="HTH_LUXR"/>
    <property type="match status" value="1"/>
</dbReference>
<organism evidence="2 3">
    <name type="scientific">Tsuneonella litorea</name>
    <dbReference type="NCBI Taxonomy" id="2976475"/>
    <lineage>
        <taxon>Bacteria</taxon>
        <taxon>Pseudomonadati</taxon>
        <taxon>Pseudomonadota</taxon>
        <taxon>Alphaproteobacteria</taxon>
        <taxon>Sphingomonadales</taxon>
        <taxon>Erythrobacteraceae</taxon>
        <taxon>Tsuneonella</taxon>
    </lineage>
</organism>
<dbReference type="Gene3D" id="1.10.10.10">
    <property type="entry name" value="Winged helix-like DNA-binding domain superfamily/Winged helix DNA-binding domain"/>
    <property type="match status" value="1"/>
</dbReference>
<evidence type="ECO:0000259" key="1">
    <source>
        <dbReference type="SMART" id="SM00421"/>
    </source>
</evidence>
<dbReference type="RefSeq" id="WP_259960318.1">
    <property type="nucleotide sequence ID" value="NZ_JAOAMV010000001.1"/>
</dbReference>
<evidence type="ECO:0000313" key="2">
    <source>
        <dbReference type="EMBL" id="MCT2557541.1"/>
    </source>
</evidence>
<protein>
    <recommendedName>
        <fullName evidence="1">HTH luxR-type domain-containing protein</fullName>
    </recommendedName>
</protein>
<dbReference type="Pfam" id="PF00196">
    <property type="entry name" value="GerE"/>
    <property type="match status" value="1"/>
</dbReference>
<dbReference type="InterPro" id="IPR000792">
    <property type="entry name" value="Tscrpt_reg_LuxR_C"/>
</dbReference>
<proteinExistence type="predicted"/>
<dbReference type="AlphaFoldDB" id="A0A9X2VYN1"/>
<sequence>MARKPSIADLLTEDEYDVLTCLVAGESQQTIAFRLGKGEAHALAVRASLMKKLGASCTADAVREGIYAGL</sequence>
<dbReference type="GO" id="GO:0006355">
    <property type="term" value="P:regulation of DNA-templated transcription"/>
    <property type="evidence" value="ECO:0007669"/>
    <property type="project" value="InterPro"/>
</dbReference>
<dbReference type="GO" id="GO:0003677">
    <property type="term" value="F:DNA binding"/>
    <property type="evidence" value="ECO:0007669"/>
    <property type="project" value="InterPro"/>
</dbReference>
<dbReference type="InterPro" id="IPR016032">
    <property type="entry name" value="Sig_transdc_resp-reg_C-effctor"/>
</dbReference>
<dbReference type="InterPro" id="IPR036388">
    <property type="entry name" value="WH-like_DNA-bd_sf"/>
</dbReference>
<reference evidence="2" key="1">
    <citation type="submission" date="2022-09" db="EMBL/GenBank/DDBJ databases">
        <title>The genome sequence of Tsuneonella sp. YG55.</title>
        <authorList>
            <person name="Liu Y."/>
        </authorList>
    </citation>
    <scope>NUCLEOTIDE SEQUENCE</scope>
    <source>
        <strain evidence="2">YG55</strain>
    </source>
</reference>
<dbReference type="SUPFAM" id="SSF46894">
    <property type="entry name" value="C-terminal effector domain of the bipartite response regulators"/>
    <property type="match status" value="1"/>
</dbReference>
<comment type="caution">
    <text evidence="2">The sequence shown here is derived from an EMBL/GenBank/DDBJ whole genome shotgun (WGS) entry which is preliminary data.</text>
</comment>
<dbReference type="Proteomes" id="UP001142648">
    <property type="component" value="Unassembled WGS sequence"/>
</dbReference>
<evidence type="ECO:0000313" key="3">
    <source>
        <dbReference type="Proteomes" id="UP001142648"/>
    </source>
</evidence>
<gene>
    <name evidence="2" type="ORF">N0B51_00955</name>
</gene>
<accession>A0A9X2VYN1</accession>
<dbReference type="EMBL" id="JAOAMV010000001">
    <property type="protein sequence ID" value="MCT2557541.1"/>
    <property type="molecule type" value="Genomic_DNA"/>
</dbReference>
<feature type="domain" description="HTH luxR-type" evidence="1">
    <location>
        <begin position="8"/>
        <end position="65"/>
    </location>
</feature>